<dbReference type="KEGG" id="gtt:GUITHDRAFT_100258"/>
<proteinExistence type="predicted"/>
<evidence type="ECO:0000313" key="3">
    <source>
        <dbReference type="EnsemblProtists" id="EKX54007"/>
    </source>
</evidence>
<dbReference type="PaxDb" id="55529-EKX54007"/>
<feature type="compositionally biased region" description="Basic and acidic residues" evidence="1">
    <location>
        <begin position="81"/>
        <end position="104"/>
    </location>
</feature>
<reference evidence="2 4" key="1">
    <citation type="journal article" date="2012" name="Nature">
        <title>Algal genomes reveal evolutionary mosaicism and the fate of nucleomorphs.</title>
        <authorList>
            <consortium name="DOE Joint Genome Institute"/>
            <person name="Curtis B.A."/>
            <person name="Tanifuji G."/>
            <person name="Burki F."/>
            <person name="Gruber A."/>
            <person name="Irimia M."/>
            <person name="Maruyama S."/>
            <person name="Arias M.C."/>
            <person name="Ball S.G."/>
            <person name="Gile G.H."/>
            <person name="Hirakawa Y."/>
            <person name="Hopkins J.F."/>
            <person name="Kuo A."/>
            <person name="Rensing S.A."/>
            <person name="Schmutz J."/>
            <person name="Symeonidi A."/>
            <person name="Elias M."/>
            <person name="Eveleigh R.J."/>
            <person name="Herman E.K."/>
            <person name="Klute M.J."/>
            <person name="Nakayama T."/>
            <person name="Obornik M."/>
            <person name="Reyes-Prieto A."/>
            <person name="Armbrust E.V."/>
            <person name="Aves S.J."/>
            <person name="Beiko R.G."/>
            <person name="Coutinho P."/>
            <person name="Dacks J.B."/>
            <person name="Durnford D.G."/>
            <person name="Fast N.M."/>
            <person name="Green B.R."/>
            <person name="Grisdale C.J."/>
            <person name="Hempel F."/>
            <person name="Henrissat B."/>
            <person name="Hoppner M.P."/>
            <person name="Ishida K."/>
            <person name="Kim E."/>
            <person name="Koreny L."/>
            <person name="Kroth P.G."/>
            <person name="Liu Y."/>
            <person name="Malik S.B."/>
            <person name="Maier U.G."/>
            <person name="McRose D."/>
            <person name="Mock T."/>
            <person name="Neilson J.A."/>
            <person name="Onodera N.T."/>
            <person name="Poole A.M."/>
            <person name="Pritham E.J."/>
            <person name="Richards T.A."/>
            <person name="Rocap G."/>
            <person name="Roy S.W."/>
            <person name="Sarai C."/>
            <person name="Schaack S."/>
            <person name="Shirato S."/>
            <person name="Slamovits C.H."/>
            <person name="Spencer D.F."/>
            <person name="Suzuki S."/>
            <person name="Worden A.Z."/>
            <person name="Zauner S."/>
            <person name="Barry K."/>
            <person name="Bell C."/>
            <person name="Bharti A.K."/>
            <person name="Crow J.A."/>
            <person name="Grimwood J."/>
            <person name="Kramer R."/>
            <person name="Lindquist E."/>
            <person name="Lucas S."/>
            <person name="Salamov A."/>
            <person name="McFadden G.I."/>
            <person name="Lane C.E."/>
            <person name="Keeling P.J."/>
            <person name="Gray M.W."/>
            <person name="Grigoriev I.V."/>
            <person name="Archibald J.M."/>
        </authorList>
    </citation>
    <scope>NUCLEOTIDE SEQUENCE</scope>
    <source>
        <strain evidence="2 4">CCMP2712</strain>
    </source>
</reference>
<reference evidence="3" key="3">
    <citation type="submission" date="2015-06" db="UniProtKB">
        <authorList>
            <consortium name="EnsemblProtists"/>
        </authorList>
    </citation>
    <scope>IDENTIFICATION</scope>
</reference>
<evidence type="ECO:0000313" key="4">
    <source>
        <dbReference type="Proteomes" id="UP000011087"/>
    </source>
</evidence>
<name>L1K060_GUITC</name>
<protein>
    <submittedName>
        <fullName evidence="2 3">Uncharacterized protein</fullName>
    </submittedName>
</protein>
<feature type="region of interest" description="Disordered" evidence="1">
    <location>
        <begin position="56"/>
        <end position="135"/>
    </location>
</feature>
<evidence type="ECO:0000256" key="1">
    <source>
        <dbReference type="SAM" id="MobiDB-lite"/>
    </source>
</evidence>
<dbReference type="Proteomes" id="UP000011087">
    <property type="component" value="Unassembled WGS sequence"/>
</dbReference>
<dbReference type="RefSeq" id="XP_005840987.1">
    <property type="nucleotide sequence ID" value="XM_005840930.1"/>
</dbReference>
<dbReference type="EnsemblProtists" id="EKX54007">
    <property type="protein sequence ID" value="EKX54007"/>
    <property type="gene ID" value="GUITHDRAFT_100258"/>
</dbReference>
<accession>L1K060</accession>
<dbReference type="AlphaFoldDB" id="L1K060"/>
<dbReference type="HOGENOM" id="CLU_148994_0_0_1"/>
<keyword evidence="4" id="KW-1185">Reference proteome</keyword>
<organism evidence="2">
    <name type="scientific">Guillardia theta (strain CCMP2712)</name>
    <name type="common">Cryptophyte</name>
    <dbReference type="NCBI Taxonomy" id="905079"/>
    <lineage>
        <taxon>Eukaryota</taxon>
        <taxon>Cryptophyceae</taxon>
        <taxon>Pyrenomonadales</taxon>
        <taxon>Geminigeraceae</taxon>
        <taxon>Guillardia</taxon>
    </lineage>
</organism>
<dbReference type="GeneID" id="17310799"/>
<evidence type="ECO:0000313" key="2">
    <source>
        <dbReference type="EMBL" id="EKX54007.1"/>
    </source>
</evidence>
<reference evidence="4" key="2">
    <citation type="submission" date="2012-11" db="EMBL/GenBank/DDBJ databases">
        <authorList>
            <person name="Kuo A."/>
            <person name="Curtis B.A."/>
            <person name="Tanifuji G."/>
            <person name="Burki F."/>
            <person name="Gruber A."/>
            <person name="Irimia M."/>
            <person name="Maruyama S."/>
            <person name="Arias M.C."/>
            <person name="Ball S.G."/>
            <person name="Gile G.H."/>
            <person name="Hirakawa Y."/>
            <person name="Hopkins J.F."/>
            <person name="Rensing S.A."/>
            <person name="Schmutz J."/>
            <person name="Symeonidi A."/>
            <person name="Elias M."/>
            <person name="Eveleigh R.J."/>
            <person name="Herman E.K."/>
            <person name="Klute M.J."/>
            <person name="Nakayama T."/>
            <person name="Obornik M."/>
            <person name="Reyes-Prieto A."/>
            <person name="Armbrust E.V."/>
            <person name="Aves S.J."/>
            <person name="Beiko R.G."/>
            <person name="Coutinho P."/>
            <person name="Dacks J.B."/>
            <person name="Durnford D.G."/>
            <person name="Fast N.M."/>
            <person name="Green B.R."/>
            <person name="Grisdale C."/>
            <person name="Hempe F."/>
            <person name="Henrissat B."/>
            <person name="Hoppner M.P."/>
            <person name="Ishida K.-I."/>
            <person name="Kim E."/>
            <person name="Koreny L."/>
            <person name="Kroth P.G."/>
            <person name="Liu Y."/>
            <person name="Malik S.-B."/>
            <person name="Maier U.G."/>
            <person name="McRose D."/>
            <person name="Mock T."/>
            <person name="Neilson J.A."/>
            <person name="Onodera N.T."/>
            <person name="Poole A.M."/>
            <person name="Pritham E.J."/>
            <person name="Richards T.A."/>
            <person name="Rocap G."/>
            <person name="Roy S.W."/>
            <person name="Sarai C."/>
            <person name="Schaack S."/>
            <person name="Shirato S."/>
            <person name="Slamovits C.H."/>
            <person name="Spencer D.F."/>
            <person name="Suzuki S."/>
            <person name="Worden A.Z."/>
            <person name="Zauner S."/>
            <person name="Barry K."/>
            <person name="Bell C."/>
            <person name="Bharti A.K."/>
            <person name="Crow J.A."/>
            <person name="Grimwood J."/>
            <person name="Kramer R."/>
            <person name="Lindquist E."/>
            <person name="Lucas S."/>
            <person name="Salamov A."/>
            <person name="McFadden G.I."/>
            <person name="Lane C.E."/>
            <person name="Keeling P.J."/>
            <person name="Gray M.W."/>
            <person name="Grigoriev I.V."/>
            <person name="Archibald J.M."/>
        </authorList>
    </citation>
    <scope>NUCLEOTIDE SEQUENCE</scope>
    <source>
        <strain evidence="4">CCMP2712</strain>
    </source>
</reference>
<sequence length="169" mass="18254">MTPTDMSAFVELWGSSPCVSPVSSSTNLVCDFSLLQAHHSDMAFLQDWEAMETRTMANKHAEEEKEEEKEEESARRCRPSRGVDGESKHHEDCARGAREGRCNARDGCCTAPRDGVGPRAAAQSSTAASDGRVYGRESSIRRAVAMAVTGNVVDLSVSFGVLLRVSATT</sequence>
<dbReference type="EMBL" id="JH992968">
    <property type="protein sequence ID" value="EKX54007.1"/>
    <property type="molecule type" value="Genomic_DNA"/>
</dbReference>
<gene>
    <name evidence="2" type="ORF">GUITHDRAFT_100258</name>
</gene>